<dbReference type="InterPro" id="IPR021717">
    <property type="entry name" value="Nucleoporin_Nup160"/>
</dbReference>
<dbReference type="AlphaFoldDB" id="A0A9W9ZH65"/>
<accession>A0A9W9ZH65</accession>
<dbReference type="Pfam" id="PF23354">
    <property type="entry name" value="TPR_NUP160_120_M"/>
    <property type="match status" value="1"/>
</dbReference>
<organism evidence="3 4">
    <name type="scientific">Desmophyllum pertusum</name>
    <dbReference type="NCBI Taxonomy" id="174260"/>
    <lineage>
        <taxon>Eukaryota</taxon>
        <taxon>Metazoa</taxon>
        <taxon>Cnidaria</taxon>
        <taxon>Anthozoa</taxon>
        <taxon>Hexacorallia</taxon>
        <taxon>Scleractinia</taxon>
        <taxon>Caryophylliina</taxon>
        <taxon>Caryophylliidae</taxon>
        <taxon>Desmophyllum</taxon>
    </lineage>
</organism>
<dbReference type="OrthoDB" id="67716at2759"/>
<dbReference type="Pfam" id="PF23345">
    <property type="entry name" value="NUP160_helical"/>
    <property type="match status" value="1"/>
</dbReference>
<dbReference type="InterPro" id="IPR056535">
    <property type="entry name" value="TPR_NUP160_M"/>
</dbReference>
<dbReference type="InterPro" id="IPR056547">
    <property type="entry name" value="NUP160_helical"/>
</dbReference>
<dbReference type="EMBL" id="MU826084">
    <property type="protein sequence ID" value="KAJ7381693.1"/>
    <property type="molecule type" value="Genomic_DNA"/>
</dbReference>
<feature type="domain" description="NUP160 helical" evidence="1">
    <location>
        <begin position="2"/>
        <end position="239"/>
    </location>
</feature>
<name>A0A9W9ZH65_9CNID</name>
<gene>
    <name evidence="3" type="ORF">OS493_039571</name>
</gene>
<dbReference type="GO" id="GO:0017056">
    <property type="term" value="F:structural constituent of nuclear pore"/>
    <property type="evidence" value="ECO:0007669"/>
    <property type="project" value="TreeGrafter"/>
</dbReference>
<reference evidence="3" key="1">
    <citation type="submission" date="2023-01" db="EMBL/GenBank/DDBJ databases">
        <title>Genome assembly of the deep-sea coral Lophelia pertusa.</title>
        <authorList>
            <person name="Herrera S."/>
            <person name="Cordes E."/>
        </authorList>
    </citation>
    <scope>NUCLEOTIDE SEQUENCE</scope>
    <source>
        <strain evidence="3">USNM1676648</strain>
        <tissue evidence="3">Polyp</tissue>
    </source>
</reference>
<dbReference type="GO" id="GO:0005643">
    <property type="term" value="C:nuclear pore"/>
    <property type="evidence" value="ECO:0007669"/>
    <property type="project" value="TreeGrafter"/>
</dbReference>
<dbReference type="Proteomes" id="UP001163046">
    <property type="component" value="Unassembled WGS sequence"/>
</dbReference>
<sequence length="382" mass="43085">MKTSLIDLCNVIKLVSRQLSPDNLSALENDVKYQLNPVLTADQIAISLLTNVSDEEQPDMDPHALFEFVQELETSLHKIRNIFECLDFLFQGLDHQGDIKDDEETDWSDVSHMMSCHHLFSSHLSTMLLSLSSRQMVSSCMSVCKHLLVLFSLMRRLSVNKIGLDVRGADDVSSVYIPKTVCLLRMYVALHWILEQAVTPTPSSAVESNLKQLAALDISDGMESKAVFDDPSLTVGELFLSGVGGTQLMRHLAYKLRASQEMCDQDPLLLWSTFFNQAVYTVVNLIWPSRQSVIFPEFLLSRCQYLHIQEYAHLICYWNDTCQSSWHFLLGQSHLALGEYHKALGCFLKAAKGIGSQDSLMMKVLQSDSTDVPTLLVLLYVK</sequence>
<evidence type="ECO:0000313" key="4">
    <source>
        <dbReference type="Proteomes" id="UP001163046"/>
    </source>
</evidence>
<protein>
    <submittedName>
        <fullName evidence="3">Uncharacterized protein</fullName>
    </submittedName>
</protein>
<feature type="non-terminal residue" evidence="3">
    <location>
        <position position="1"/>
    </location>
</feature>
<keyword evidence="4" id="KW-1185">Reference proteome</keyword>
<comment type="caution">
    <text evidence="3">The sequence shown here is derived from an EMBL/GenBank/DDBJ whole genome shotgun (WGS) entry which is preliminary data.</text>
</comment>
<evidence type="ECO:0000313" key="3">
    <source>
        <dbReference type="EMBL" id="KAJ7381693.1"/>
    </source>
</evidence>
<proteinExistence type="predicted"/>
<dbReference type="PANTHER" id="PTHR21286:SF0">
    <property type="entry name" value="NUCLEAR PORE COMPLEX PROTEIN NUP160"/>
    <property type="match status" value="1"/>
</dbReference>
<feature type="domain" description="NUP160 middle TPR" evidence="2">
    <location>
        <begin position="287"/>
        <end position="382"/>
    </location>
</feature>
<evidence type="ECO:0000259" key="2">
    <source>
        <dbReference type="Pfam" id="PF23354"/>
    </source>
</evidence>
<dbReference type="PANTHER" id="PTHR21286">
    <property type="entry name" value="NUCLEAR PORE COMPLEX PROTEIN NUP160"/>
    <property type="match status" value="1"/>
</dbReference>
<evidence type="ECO:0000259" key="1">
    <source>
        <dbReference type="Pfam" id="PF23345"/>
    </source>
</evidence>